<dbReference type="PANTHER" id="PTHR22888:SF9">
    <property type="entry name" value="CYTOCHROME C OXIDASE SUBUNIT 2"/>
    <property type="match status" value="1"/>
</dbReference>
<keyword evidence="6" id="KW-0479">Metal-binding</keyword>
<dbReference type="Proteomes" id="UP000526501">
    <property type="component" value="Unassembled WGS sequence"/>
</dbReference>
<dbReference type="AlphaFoldDB" id="A0A7X1B3U7"/>
<evidence type="ECO:0000256" key="1">
    <source>
        <dbReference type="ARBA" id="ARBA00004141"/>
    </source>
</evidence>
<evidence type="ECO:0000259" key="14">
    <source>
        <dbReference type="PROSITE" id="PS50857"/>
    </source>
</evidence>
<protein>
    <recommendedName>
        <fullName evidence="3">cytochrome-c oxidase</fullName>
        <ecNumber evidence="3">7.1.1.9</ecNumber>
    </recommendedName>
</protein>
<dbReference type="GO" id="GO:0004129">
    <property type="term" value="F:cytochrome-c oxidase activity"/>
    <property type="evidence" value="ECO:0007669"/>
    <property type="project" value="UniProtKB-EC"/>
</dbReference>
<keyword evidence="4" id="KW-0813">Transport</keyword>
<comment type="caution">
    <text evidence="15">The sequence shown here is derived from an EMBL/GenBank/DDBJ whole genome shotgun (WGS) entry which is preliminary data.</text>
</comment>
<evidence type="ECO:0000313" key="16">
    <source>
        <dbReference type="Proteomes" id="UP000526501"/>
    </source>
</evidence>
<dbReference type="GO" id="GO:0042773">
    <property type="term" value="P:ATP synthesis coupled electron transport"/>
    <property type="evidence" value="ECO:0007669"/>
    <property type="project" value="TreeGrafter"/>
</dbReference>
<evidence type="ECO:0000256" key="5">
    <source>
        <dbReference type="ARBA" id="ARBA00022692"/>
    </source>
</evidence>
<dbReference type="PANTHER" id="PTHR22888">
    <property type="entry name" value="CYTOCHROME C OXIDASE, SUBUNIT II"/>
    <property type="match status" value="1"/>
</dbReference>
<dbReference type="PROSITE" id="PS00078">
    <property type="entry name" value="COX2"/>
    <property type="match status" value="1"/>
</dbReference>
<feature type="domain" description="Cytochrome oxidase subunit II copper A binding" evidence="14">
    <location>
        <begin position="98"/>
        <end position="218"/>
    </location>
</feature>
<dbReference type="InterPro" id="IPR008972">
    <property type="entry name" value="Cupredoxin"/>
</dbReference>
<evidence type="ECO:0000256" key="3">
    <source>
        <dbReference type="ARBA" id="ARBA00012949"/>
    </source>
</evidence>
<keyword evidence="5 13" id="KW-0812">Transmembrane</keyword>
<keyword evidence="10" id="KW-0186">Copper</keyword>
<evidence type="ECO:0000256" key="10">
    <source>
        <dbReference type="ARBA" id="ARBA00023008"/>
    </source>
</evidence>
<dbReference type="RefSeq" id="WP_185659034.1">
    <property type="nucleotide sequence ID" value="NZ_CAWPOO010000006.1"/>
</dbReference>
<dbReference type="EC" id="7.1.1.9" evidence="3"/>
<evidence type="ECO:0000256" key="2">
    <source>
        <dbReference type="ARBA" id="ARBA00007866"/>
    </source>
</evidence>
<comment type="subcellular location">
    <subcellularLocation>
        <location evidence="1">Membrane</location>
        <topology evidence="1">Multi-pass membrane protein</topology>
    </subcellularLocation>
</comment>
<gene>
    <name evidence="15" type="ORF">H5P27_03705</name>
</gene>
<evidence type="ECO:0000256" key="7">
    <source>
        <dbReference type="ARBA" id="ARBA00022967"/>
    </source>
</evidence>
<dbReference type="InterPro" id="IPR045187">
    <property type="entry name" value="CcO_II"/>
</dbReference>
<evidence type="ECO:0000256" key="9">
    <source>
        <dbReference type="ARBA" id="ARBA00022989"/>
    </source>
</evidence>
<keyword evidence="11 13" id="KW-0472">Membrane</keyword>
<evidence type="ECO:0000256" key="13">
    <source>
        <dbReference type="SAM" id="Phobius"/>
    </source>
</evidence>
<dbReference type="SUPFAM" id="SSF49503">
    <property type="entry name" value="Cupredoxins"/>
    <property type="match status" value="1"/>
</dbReference>
<name>A0A7X1B3U7_9BACT</name>
<dbReference type="GO" id="GO:0005507">
    <property type="term" value="F:copper ion binding"/>
    <property type="evidence" value="ECO:0007669"/>
    <property type="project" value="InterPro"/>
</dbReference>
<feature type="transmembrane region" description="Helical" evidence="13">
    <location>
        <begin position="72"/>
        <end position="89"/>
    </location>
</feature>
<dbReference type="InterPro" id="IPR001505">
    <property type="entry name" value="Copper_CuA"/>
</dbReference>
<feature type="region of interest" description="Disordered" evidence="12">
    <location>
        <begin position="220"/>
        <end position="244"/>
    </location>
</feature>
<keyword evidence="16" id="KW-1185">Reference proteome</keyword>
<evidence type="ECO:0000256" key="8">
    <source>
        <dbReference type="ARBA" id="ARBA00022982"/>
    </source>
</evidence>
<keyword evidence="7" id="KW-1278">Translocase</keyword>
<dbReference type="InterPro" id="IPR002429">
    <property type="entry name" value="CcO_II-like_C"/>
</dbReference>
<dbReference type="Pfam" id="PF00116">
    <property type="entry name" value="COX2"/>
    <property type="match status" value="1"/>
</dbReference>
<dbReference type="EMBL" id="JACHVC010000006">
    <property type="protein sequence ID" value="MBC2605141.1"/>
    <property type="molecule type" value="Genomic_DNA"/>
</dbReference>
<organism evidence="15 16">
    <name type="scientific">Pelagicoccus albus</name>
    <dbReference type="NCBI Taxonomy" id="415222"/>
    <lineage>
        <taxon>Bacteria</taxon>
        <taxon>Pseudomonadati</taxon>
        <taxon>Verrucomicrobiota</taxon>
        <taxon>Opitutia</taxon>
        <taxon>Puniceicoccales</taxon>
        <taxon>Pelagicoccaceae</taxon>
        <taxon>Pelagicoccus</taxon>
    </lineage>
</organism>
<evidence type="ECO:0000256" key="11">
    <source>
        <dbReference type="ARBA" id="ARBA00023136"/>
    </source>
</evidence>
<evidence type="ECO:0000313" key="15">
    <source>
        <dbReference type="EMBL" id="MBC2605141.1"/>
    </source>
</evidence>
<dbReference type="Gene3D" id="1.10.287.90">
    <property type="match status" value="1"/>
</dbReference>
<dbReference type="InterPro" id="IPR036257">
    <property type="entry name" value="Cyt_c_oxidase_su2_TM_sf"/>
</dbReference>
<feature type="transmembrane region" description="Helical" evidence="13">
    <location>
        <begin position="22"/>
        <end position="43"/>
    </location>
</feature>
<evidence type="ECO:0000256" key="12">
    <source>
        <dbReference type="SAM" id="MobiDB-lite"/>
    </source>
</evidence>
<accession>A0A7X1B3U7</accession>
<dbReference type="PROSITE" id="PS50857">
    <property type="entry name" value="COX2_CUA"/>
    <property type="match status" value="1"/>
</dbReference>
<evidence type="ECO:0000256" key="6">
    <source>
        <dbReference type="ARBA" id="ARBA00022723"/>
    </source>
</evidence>
<feature type="compositionally biased region" description="Basic and acidic residues" evidence="12">
    <location>
        <begin position="234"/>
        <end position="244"/>
    </location>
</feature>
<keyword evidence="9 13" id="KW-1133">Transmembrane helix</keyword>
<keyword evidence="8" id="KW-0249">Electron transport</keyword>
<sequence>MLEYFLPRASSFAGSIDQLFDIITYLVMFWFTLTLAFFLYVVFRFRHKPGQKAQYITGETHRQKMAVEVPHYLILLCDLVILGYTFVVWHEVKIDMPEPDAEVRVVSQQWAWTFYHAGMDGELGTEDDIATINELHLKKDAQYTYHLESLDVMHSFSIPVFRLKQDAVPGRIIRGHFQPILEGEWDIQCAEMCGYGHGFMPARVIISSAEEYDAWVAENTPDHLKPDTAYAQNESEKKEASNNG</sequence>
<dbReference type="Gene3D" id="2.60.40.420">
    <property type="entry name" value="Cupredoxins - blue copper proteins"/>
    <property type="match status" value="1"/>
</dbReference>
<reference evidence="15 16" key="1">
    <citation type="submission" date="2020-07" db="EMBL/GenBank/DDBJ databases">
        <authorList>
            <person name="Feng X."/>
        </authorList>
    </citation>
    <scope>NUCLEOTIDE SEQUENCE [LARGE SCALE GENOMIC DNA]</scope>
    <source>
        <strain evidence="15 16">JCM23202</strain>
    </source>
</reference>
<comment type="similarity">
    <text evidence="2">Belongs to the cytochrome c oxidase subunit 2 family.</text>
</comment>
<evidence type="ECO:0000256" key="4">
    <source>
        <dbReference type="ARBA" id="ARBA00022448"/>
    </source>
</evidence>
<dbReference type="GO" id="GO:0016020">
    <property type="term" value="C:membrane"/>
    <property type="evidence" value="ECO:0007669"/>
    <property type="project" value="UniProtKB-SubCell"/>
</dbReference>
<proteinExistence type="inferred from homology"/>